<dbReference type="InterPro" id="IPR003593">
    <property type="entry name" value="AAA+_ATPase"/>
</dbReference>
<dbReference type="InterPro" id="IPR013563">
    <property type="entry name" value="Oligopep_ABC_C"/>
</dbReference>
<dbReference type="InterPro" id="IPR027417">
    <property type="entry name" value="P-loop_NTPase"/>
</dbReference>
<evidence type="ECO:0000256" key="1">
    <source>
        <dbReference type="ARBA" id="ARBA00022448"/>
    </source>
</evidence>
<gene>
    <name evidence="5" type="ORF">ENU78_08855</name>
</gene>
<protein>
    <submittedName>
        <fullName evidence="5">ABC transporter ATP-binding protein</fullName>
    </submittedName>
</protein>
<evidence type="ECO:0000256" key="2">
    <source>
        <dbReference type="ARBA" id="ARBA00022741"/>
    </source>
</evidence>
<dbReference type="PROSITE" id="PS00211">
    <property type="entry name" value="ABC_TRANSPORTER_1"/>
    <property type="match status" value="1"/>
</dbReference>
<dbReference type="NCBIfam" id="TIGR01727">
    <property type="entry name" value="oligo_HPY"/>
    <property type="match status" value="1"/>
</dbReference>
<name>A0A7V4DY91_DICTH</name>
<dbReference type="SMART" id="SM00382">
    <property type="entry name" value="AAA"/>
    <property type="match status" value="1"/>
</dbReference>
<dbReference type="CDD" id="cd03257">
    <property type="entry name" value="ABC_NikE_OppD_transporters"/>
    <property type="match status" value="1"/>
</dbReference>
<dbReference type="InterPro" id="IPR017871">
    <property type="entry name" value="ABC_transporter-like_CS"/>
</dbReference>
<feature type="domain" description="ABC transporter" evidence="4">
    <location>
        <begin position="8"/>
        <end position="260"/>
    </location>
</feature>
<sequence length="327" mass="37018">MNEQKYLLHVKDLTKVFIIGGRFLGVKLVAVNKESFSISQDKPEIFTIAGETGSGKTTLARMILGLLEPTSGEILYKGVNIAKLNSKKDRKNFMREVQPIFQNPFEAFNPLKRVDSYLYETAVNFGVVSNKGEAKEVVNKMLEVVGLSLREIEKRYPHELSGGQLQRVSIARALITTPSLLVADEPVSMVDASLRMSIVNLFKDLKEKMGVSVIYITHDLATAYYISDRIAIMYRGNIVEMGPVEKVMLNPLHPYTKLLIASVPEADIDKRWTGEIKLSTQEVKEFTKLGCKFSERCDEKDSKCINEEPKKVFVDDRWVMCHKYAKN</sequence>
<dbReference type="Pfam" id="PF08352">
    <property type="entry name" value="oligo_HPY"/>
    <property type="match status" value="1"/>
</dbReference>
<dbReference type="PANTHER" id="PTHR43230:SF1">
    <property type="entry name" value="OLIGOPEPTIDE ABC TRANSPORTER, ATP-BINDING PROTEIN"/>
    <property type="match status" value="1"/>
</dbReference>
<dbReference type="GO" id="GO:0005524">
    <property type="term" value="F:ATP binding"/>
    <property type="evidence" value="ECO:0007669"/>
    <property type="project" value="UniProtKB-KW"/>
</dbReference>
<dbReference type="GO" id="GO:0015833">
    <property type="term" value="P:peptide transport"/>
    <property type="evidence" value="ECO:0007669"/>
    <property type="project" value="InterPro"/>
</dbReference>
<evidence type="ECO:0000256" key="3">
    <source>
        <dbReference type="ARBA" id="ARBA00022840"/>
    </source>
</evidence>
<proteinExistence type="predicted"/>
<dbReference type="RefSeq" id="WP_012547499.1">
    <property type="nucleotide sequence ID" value="NZ_VTFL01000001.1"/>
</dbReference>
<keyword evidence="2" id="KW-0547">Nucleotide-binding</keyword>
<dbReference type="Pfam" id="PF00005">
    <property type="entry name" value="ABC_tran"/>
    <property type="match status" value="1"/>
</dbReference>
<dbReference type="SUPFAM" id="SSF52540">
    <property type="entry name" value="P-loop containing nucleoside triphosphate hydrolases"/>
    <property type="match status" value="1"/>
</dbReference>
<organism evidence="5">
    <name type="scientific">Dictyoglomus thermophilum</name>
    <dbReference type="NCBI Taxonomy" id="14"/>
    <lineage>
        <taxon>Bacteria</taxon>
        <taxon>Pseudomonadati</taxon>
        <taxon>Dictyoglomota</taxon>
        <taxon>Dictyoglomia</taxon>
        <taxon>Dictyoglomales</taxon>
        <taxon>Dictyoglomaceae</taxon>
        <taxon>Dictyoglomus</taxon>
    </lineage>
</organism>
<dbReference type="Gene3D" id="3.40.50.300">
    <property type="entry name" value="P-loop containing nucleotide triphosphate hydrolases"/>
    <property type="match status" value="1"/>
</dbReference>
<dbReference type="EMBL" id="DTDV01000023">
    <property type="protein sequence ID" value="HGK24512.1"/>
    <property type="molecule type" value="Genomic_DNA"/>
</dbReference>
<keyword evidence="3 5" id="KW-0067">ATP-binding</keyword>
<dbReference type="AlphaFoldDB" id="A0A7V4DY91"/>
<dbReference type="PANTHER" id="PTHR43230">
    <property type="entry name" value="ABC-TYPE DIPEPTIDE/OLIGOPEPTIDE TRANSPORT SYSTEM, ATPASE COMPONENT"/>
    <property type="match status" value="1"/>
</dbReference>
<dbReference type="InterPro" id="IPR003439">
    <property type="entry name" value="ABC_transporter-like_ATP-bd"/>
</dbReference>
<reference evidence="5" key="1">
    <citation type="journal article" date="2020" name="mSystems">
        <title>Genome- and Community-Level Interaction Insights into Carbon Utilization and Element Cycling Functions of Hydrothermarchaeota in Hydrothermal Sediment.</title>
        <authorList>
            <person name="Zhou Z."/>
            <person name="Liu Y."/>
            <person name="Xu W."/>
            <person name="Pan J."/>
            <person name="Luo Z.H."/>
            <person name="Li M."/>
        </authorList>
    </citation>
    <scope>NUCLEOTIDE SEQUENCE [LARGE SCALE GENOMIC DNA]</scope>
    <source>
        <strain evidence="5">SpSt-70</strain>
    </source>
</reference>
<dbReference type="PROSITE" id="PS50893">
    <property type="entry name" value="ABC_TRANSPORTER_2"/>
    <property type="match status" value="1"/>
</dbReference>
<accession>A0A7V4DY91</accession>
<dbReference type="OMA" id="HQDPYSA"/>
<comment type="caution">
    <text evidence="5">The sequence shown here is derived from an EMBL/GenBank/DDBJ whole genome shotgun (WGS) entry which is preliminary data.</text>
</comment>
<dbReference type="GO" id="GO:0016887">
    <property type="term" value="F:ATP hydrolysis activity"/>
    <property type="evidence" value="ECO:0007669"/>
    <property type="project" value="InterPro"/>
</dbReference>
<evidence type="ECO:0000313" key="5">
    <source>
        <dbReference type="EMBL" id="HGK24512.1"/>
    </source>
</evidence>
<evidence type="ECO:0000259" key="4">
    <source>
        <dbReference type="PROSITE" id="PS50893"/>
    </source>
</evidence>
<keyword evidence="1" id="KW-0813">Transport</keyword>